<sequence>MNADRRSERADVEDVARLLPAPAERDLPPDRHLHHKDLLMQRIDHDQQTTAARPVTEPPARRLTRPAVLLPAAALALSGALVATLVTGGDSGRSAPAPTAGSVQARNATVLLDRIAAASLATDATPVRDDQFVYVRSVGRGNEGTFEGPVKIGAPYERESWMAQDPEPVIQAGAMRTTGKGAPLPGQLLPIEAGVVDGAPEGSGGIPAGIDRPTYAWLASLPTDPGALRTLLYAQTRTVEGETKDAAVFDKIGDLLLDTVMPPANAAAFYKVAATIPGVIQVPDAVDAAGRHGAGITLEDTGFATRDEWIFDKESLALLGARQYINKSWQPGDPVSTLYGTTAIMERAVVDKSGEVPAKAAG</sequence>
<gene>
    <name evidence="3" type="ORF">DVH02_32995</name>
</gene>
<comment type="caution">
    <text evidence="3">The sequence shown here is derived from an EMBL/GenBank/DDBJ whole genome shotgun (WGS) entry which is preliminary data.</text>
</comment>
<keyword evidence="4" id="KW-1185">Reference proteome</keyword>
<accession>A0A370AXR7</accession>
<feature type="compositionally biased region" description="Basic and acidic residues" evidence="1">
    <location>
        <begin position="1"/>
        <end position="16"/>
    </location>
</feature>
<feature type="region of interest" description="Disordered" evidence="1">
    <location>
        <begin position="1"/>
        <end position="30"/>
    </location>
</feature>
<evidence type="ECO:0000313" key="4">
    <source>
        <dbReference type="Proteomes" id="UP000253741"/>
    </source>
</evidence>
<dbReference type="OrthoDB" id="3387554at2"/>
<evidence type="ECO:0008006" key="5">
    <source>
        <dbReference type="Google" id="ProtNLM"/>
    </source>
</evidence>
<evidence type="ECO:0000313" key="3">
    <source>
        <dbReference type="EMBL" id="RDG31885.1"/>
    </source>
</evidence>
<dbReference type="InterPro" id="IPR047789">
    <property type="entry name" value="CU044_5270-like"/>
</dbReference>
<proteinExistence type="predicted"/>
<keyword evidence="2" id="KW-1133">Transmembrane helix</keyword>
<dbReference type="NCBIfam" id="NF038083">
    <property type="entry name" value="CU044_5270_fam"/>
    <property type="match status" value="1"/>
</dbReference>
<evidence type="ECO:0000256" key="2">
    <source>
        <dbReference type="SAM" id="Phobius"/>
    </source>
</evidence>
<dbReference type="AlphaFoldDB" id="A0A370AXR7"/>
<dbReference type="RefSeq" id="WP_114627522.1">
    <property type="nucleotide sequence ID" value="NZ_QQNA01000383.1"/>
</dbReference>
<name>A0A370AXR7_9ACTN</name>
<reference evidence="3 4" key="1">
    <citation type="submission" date="2018-07" db="EMBL/GenBank/DDBJ databases">
        <title>Streptomyces species from bats.</title>
        <authorList>
            <person name="Dunlap C."/>
        </authorList>
    </citation>
    <scope>NUCLEOTIDE SEQUENCE [LARGE SCALE GENOMIC DNA]</scope>
    <source>
        <strain evidence="3 4">AC230</strain>
    </source>
</reference>
<keyword evidence="2" id="KW-0472">Membrane</keyword>
<organism evidence="3 4">
    <name type="scientific">Streptomyces corynorhini</name>
    <dbReference type="NCBI Taxonomy" id="2282652"/>
    <lineage>
        <taxon>Bacteria</taxon>
        <taxon>Bacillati</taxon>
        <taxon>Actinomycetota</taxon>
        <taxon>Actinomycetes</taxon>
        <taxon>Kitasatosporales</taxon>
        <taxon>Streptomycetaceae</taxon>
        <taxon>Streptomyces</taxon>
    </lineage>
</organism>
<feature type="transmembrane region" description="Helical" evidence="2">
    <location>
        <begin position="67"/>
        <end position="86"/>
    </location>
</feature>
<evidence type="ECO:0000256" key="1">
    <source>
        <dbReference type="SAM" id="MobiDB-lite"/>
    </source>
</evidence>
<protein>
    <recommendedName>
        <fullName evidence="5">CU044_5270 family protein</fullName>
    </recommendedName>
</protein>
<dbReference type="Proteomes" id="UP000253741">
    <property type="component" value="Unassembled WGS sequence"/>
</dbReference>
<dbReference type="EMBL" id="QQNA01000383">
    <property type="protein sequence ID" value="RDG31885.1"/>
    <property type="molecule type" value="Genomic_DNA"/>
</dbReference>
<keyword evidence="2" id="KW-0812">Transmembrane</keyword>